<protein>
    <submittedName>
        <fullName evidence="2">Uncharacterized protein</fullName>
    </submittedName>
</protein>
<dbReference type="EMBL" id="CAXLJM020000015">
    <property type="protein sequence ID" value="CAL8082463.1"/>
    <property type="molecule type" value="Genomic_DNA"/>
</dbReference>
<dbReference type="Proteomes" id="UP001642540">
    <property type="component" value="Unassembled WGS sequence"/>
</dbReference>
<accession>A0ABP1Q1Z0</accession>
<sequence length="165" mass="18685">MENTVMFQKSHYIQEQGDLAQTLRCVWQKEIRKPLSATLPFRRKHAQKIVRAETELTTENKATESSYSENTSTKQPSPVRRFQGKGQVESISFGRRRGKSMDNSYKFVDAQESSRLNLPNLTALAFKADESSGAHAVVSFTRSLICNSALLVSTANIFFSYLIRD</sequence>
<feature type="compositionally biased region" description="Polar residues" evidence="1">
    <location>
        <begin position="55"/>
        <end position="76"/>
    </location>
</feature>
<keyword evidence="3" id="KW-1185">Reference proteome</keyword>
<evidence type="ECO:0000313" key="2">
    <source>
        <dbReference type="EMBL" id="CAL8082463.1"/>
    </source>
</evidence>
<gene>
    <name evidence="2" type="ORF">ODALV1_LOCUS5216</name>
</gene>
<reference evidence="2 3" key="1">
    <citation type="submission" date="2024-08" db="EMBL/GenBank/DDBJ databases">
        <authorList>
            <person name="Cucini C."/>
            <person name="Frati F."/>
        </authorList>
    </citation>
    <scope>NUCLEOTIDE SEQUENCE [LARGE SCALE GENOMIC DNA]</scope>
</reference>
<name>A0ABP1Q1Z0_9HEXA</name>
<evidence type="ECO:0000256" key="1">
    <source>
        <dbReference type="SAM" id="MobiDB-lite"/>
    </source>
</evidence>
<proteinExistence type="predicted"/>
<feature type="region of interest" description="Disordered" evidence="1">
    <location>
        <begin position="50"/>
        <end position="82"/>
    </location>
</feature>
<evidence type="ECO:0000313" key="3">
    <source>
        <dbReference type="Proteomes" id="UP001642540"/>
    </source>
</evidence>
<organism evidence="2 3">
    <name type="scientific">Orchesella dallaii</name>
    <dbReference type="NCBI Taxonomy" id="48710"/>
    <lineage>
        <taxon>Eukaryota</taxon>
        <taxon>Metazoa</taxon>
        <taxon>Ecdysozoa</taxon>
        <taxon>Arthropoda</taxon>
        <taxon>Hexapoda</taxon>
        <taxon>Collembola</taxon>
        <taxon>Entomobryomorpha</taxon>
        <taxon>Entomobryoidea</taxon>
        <taxon>Orchesellidae</taxon>
        <taxon>Orchesellinae</taxon>
        <taxon>Orchesella</taxon>
    </lineage>
</organism>
<comment type="caution">
    <text evidence="2">The sequence shown here is derived from an EMBL/GenBank/DDBJ whole genome shotgun (WGS) entry which is preliminary data.</text>
</comment>